<organism evidence="2">
    <name type="scientific">hydrothermal vent metagenome</name>
    <dbReference type="NCBI Taxonomy" id="652676"/>
    <lineage>
        <taxon>unclassified sequences</taxon>
        <taxon>metagenomes</taxon>
        <taxon>ecological metagenomes</taxon>
    </lineage>
</organism>
<dbReference type="AlphaFoldDB" id="A0A160VA31"/>
<dbReference type="EMBL" id="FAXA01000333">
    <property type="protein sequence ID" value="CUV02942.1"/>
    <property type="molecule type" value="Genomic_DNA"/>
</dbReference>
<accession>A0A160VA31</accession>
<evidence type="ECO:0000256" key="1">
    <source>
        <dbReference type="SAM" id="MobiDB-lite"/>
    </source>
</evidence>
<reference evidence="2" key="1">
    <citation type="submission" date="2015-10" db="EMBL/GenBank/DDBJ databases">
        <authorList>
            <person name="Gilbert D.G."/>
        </authorList>
    </citation>
    <scope>NUCLEOTIDE SEQUENCE</scope>
</reference>
<sequence>MTPSGQTSWNFAGRQRELADLKAALYSAVAGQGQLVMLAGEQAGHPDKTAEYNAKANASRSRR</sequence>
<evidence type="ECO:0000313" key="2">
    <source>
        <dbReference type="EMBL" id="CUV02942.1"/>
    </source>
</evidence>
<name>A0A160VA31_9ZZZZ</name>
<feature type="region of interest" description="Disordered" evidence="1">
    <location>
        <begin position="42"/>
        <end position="63"/>
    </location>
</feature>
<protein>
    <submittedName>
        <fullName evidence="2">Uncharacterized protein</fullName>
    </submittedName>
</protein>
<proteinExistence type="predicted"/>
<gene>
    <name evidence="2" type="ORF">MGWOODY_Clf1471</name>
</gene>